<accession>A0A2G0MMB6</accession>
<comment type="caution">
    <text evidence="2">The sequence shown here is derived from an EMBL/GenBank/DDBJ whole genome shotgun (WGS) entry which is preliminary data.</text>
</comment>
<name>A0A2G0MMB6_9GAMM</name>
<evidence type="ECO:0000259" key="1">
    <source>
        <dbReference type="Pfam" id="PF20148"/>
    </source>
</evidence>
<dbReference type="Pfam" id="PF20148">
    <property type="entry name" value="DUF6531"/>
    <property type="match status" value="1"/>
</dbReference>
<sequence length="218" mass="24492">MEAVSTTRMFDYSNTDGVGFLEATPQNWSAVKPLLVNWKVSDLSDMETWLAGTTAKNRKVFLPKNGSITVNSWSGNGYYLLEHDRSELNANIMVAYKISGGFKGGLSTEKRSWWSDTRNMVKATAQSAYQSFKSIDPIDLRSGYFLYNHDDISIGSSNYPFGLTLTRSYNSGERNTKTALGYGWRHNFMLSAKHALSVSIVVTLINNADREKNDTYFT</sequence>
<reference evidence="2 3" key="1">
    <citation type="journal article" date="2017" name="Nat. Microbiol.">
        <title>Natural product diversity associated with the nematode symbionts Photorhabdus and Xenorhabdus.</title>
        <authorList>
            <person name="Tobias N.J."/>
            <person name="Wolff H."/>
            <person name="Djahanschiri B."/>
            <person name="Grundmann F."/>
            <person name="Kronenwerth M."/>
            <person name="Shi Y.M."/>
            <person name="Simonyi S."/>
            <person name="Grun P."/>
            <person name="Shapiro-Ilan D."/>
            <person name="Pidot S.J."/>
            <person name="Stinear T.P."/>
            <person name="Ebersberger I."/>
            <person name="Bode H.B."/>
        </authorList>
    </citation>
    <scope>NUCLEOTIDE SEQUENCE [LARGE SCALE GENOMIC DNA]</scope>
    <source>
        <strain evidence="2 3">DSM 16336</strain>
    </source>
</reference>
<dbReference type="RefSeq" id="WP_244590285.1">
    <property type="nucleotide sequence ID" value="NZ_CAWNQC010000064.1"/>
</dbReference>
<evidence type="ECO:0000313" key="2">
    <source>
        <dbReference type="EMBL" id="PHM23568.1"/>
    </source>
</evidence>
<keyword evidence="3" id="KW-1185">Reference proteome</keyword>
<protein>
    <submittedName>
        <fullName evidence="2">Rhs family protein</fullName>
    </submittedName>
</protein>
<dbReference type="InterPro" id="IPR045351">
    <property type="entry name" value="DUF6531"/>
</dbReference>
<dbReference type="EMBL" id="NIBU01000156">
    <property type="protein sequence ID" value="PHM23568.1"/>
    <property type="molecule type" value="Genomic_DNA"/>
</dbReference>
<proteinExistence type="predicted"/>
<feature type="domain" description="DUF6531" evidence="1">
    <location>
        <begin position="136"/>
        <end position="197"/>
    </location>
</feature>
<dbReference type="Proteomes" id="UP000224871">
    <property type="component" value="Unassembled WGS sequence"/>
</dbReference>
<gene>
    <name evidence="2" type="ORF">Xinn_04112</name>
</gene>
<organism evidence="2 3">
    <name type="scientific">Xenorhabdus innexi</name>
    <dbReference type="NCBI Taxonomy" id="290109"/>
    <lineage>
        <taxon>Bacteria</taxon>
        <taxon>Pseudomonadati</taxon>
        <taxon>Pseudomonadota</taxon>
        <taxon>Gammaproteobacteria</taxon>
        <taxon>Enterobacterales</taxon>
        <taxon>Morganellaceae</taxon>
        <taxon>Xenorhabdus</taxon>
    </lineage>
</organism>
<evidence type="ECO:0000313" key="3">
    <source>
        <dbReference type="Proteomes" id="UP000224871"/>
    </source>
</evidence>